<reference evidence="4" key="1">
    <citation type="journal article" date="2011" name="Proc. Natl. Acad. Sci. U.S.A.">
        <title>Obligate biotrophy features unraveled by the genomic analysis of rust fungi.</title>
        <authorList>
            <person name="Duplessis S."/>
            <person name="Cuomo C.A."/>
            <person name="Lin Y.-C."/>
            <person name="Aerts A."/>
            <person name="Tisserant E."/>
            <person name="Veneault-Fourrey C."/>
            <person name="Joly D.L."/>
            <person name="Hacquard S."/>
            <person name="Amselem J."/>
            <person name="Cantarel B.L."/>
            <person name="Chiu R."/>
            <person name="Coutinho P.M."/>
            <person name="Feau N."/>
            <person name="Field M."/>
            <person name="Frey P."/>
            <person name="Gelhaye E."/>
            <person name="Goldberg J."/>
            <person name="Grabherr M.G."/>
            <person name="Kodira C.D."/>
            <person name="Kohler A."/>
            <person name="Kuees U."/>
            <person name="Lindquist E.A."/>
            <person name="Lucas S.M."/>
            <person name="Mago R."/>
            <person name="Mauceli E."/>
            <person name="Morin E."/>
            <person name="Murat C."/>
            <person name="Pangilinan J.L."/>
            <person name="Park R."/>
            <person name="Pearson M."/>
            <person name="Quesneville H."/>
            <person name="Rouhier N."/>
            <person name="Sakthikumar S."/>
            <person name="Salamov A.A."/>
            <person name="Schmutz J."/>
            <person name="Selles B."/>
            <person name="Shapiro H."/>
            <person name="Tanguay P."/>
            <person name="Tuskan G.A."/>
            <person name="Henrissat B."/>
            <person name="Van de Peer Y."/>
            <person name="Rouze P."/>
            <person name="Ellis J.G."/>
            <person name="Dodds P.N."/>
            <person name="Schein J.E."/>
            <person name="Zhong S."/>
            <person name="Hamelin R.C."/>
            <person name="Grigoriev I.V."/>
            <person name="Szabo L.J."/>
            <person name="Martin F."/>
        </authorList>
    </citation>
    <scope>NUCLEOTIDE SEQUENCE [LARGE SCALE GENOMIC DNA]</scope>
    <source>
        <strain evidence="4">98AG31 / pathotype 3-4-7</strain>
    </source>
</reference>
<dbReference type="KEGG" id="mlr:MELLADRAFT_85764"/>
<evidence type="ECO:0000259" key="2">
    <source>
        <dbReference type="Pfam" id="PF00456"/>
    </source>
</evidence>
<dbReference type="Pfam" id="PF00456">
    <property type="entry name" value="Transketolase_N"/>
    <property type="match status" value="1"/>
</dbReference>
<dbReference type="HOGENOM" id="CLU_748179_0_0_1"/>
<name>F4RJP4_MELLP</name>
<keyword evidence="4" id="KW-1185">Reference proteome</keyword>
<dbReference type="EMBL" id="GL883104">
    <property type="protein sequence ID" value="EGG07457.1"/>
    <property type="molecule type" value="Genomic_DNA"/>
</dbReference>
<evidence type="ECO:0000256" key="1">
    <source>
        <dbReference type="ARBA" id="ARBA00001964"/>
    </source>
</evidence>
<dbReference type="RefSeq" id="XP_007409364.1">
    <property type="nucleotide sequence ID" value="XM_007409302.1"/>
</dbReference>
<dbReference type="eggNOG" id="KOG0523">
    <property type="taxonomic scope" value="Eukaryota"/>
</dbReference>
<accession>F4RJP4</accession>
<dbReference type="PANTHER" id="PTHR43825">
    <property type="entry name" value="PYRUVATE DEHYDROGENASE E1 COMPONENT"/>
    <property type="match status" value="1"/>
</dbReference>
<feature type="domain" description="Transketolase N-terminal" evidence="2">
    <location>
        <begin position="143"/>
        <end position="250"/>
    </location>
</feature>
<dbReference type="InterPro" id="IPR051157">
    <property type="entry name" value="PDH/Transketolase"/>
</dbReference>
<dbReference type="InterPro" id="IPR005474">
    <property type="entry name" value="Transketolase_N"/>
</dbReference>
<dbReference type="SUPFAM" id="SSF52518">
    <property type="entry name" value="Thiamin diphosphate-binding fold (THDP-binding)"/>
    <property type="match status" value="1"/>
</dbReference>
<dbReference type="InterPro" id="IPR009014">
    <property type="entry name" value="Transketo_C/PFOR_II"/>
</dbReference>
<dbReference type="VEuPathDB" id="FungiDB:MELLADRAFT_85764"/>
<protein>
    <recommendedName>
        <fullName evidence="2">Transketolase N-terminal domain-containing protein</fullName>
    </recommendedName>
</protein>
<dbReference type="AlphaFoldDB" id="F4RJP4"/>
<proteinExistence type="predicted"/>
<gene>
    <name evidence="3" type="ORF">MELLADRAFT_85764</name>
</gene>
<comment type="cofactor">
    <cofactor evidence="1">
        <name>thiamine diphosphate</name>
        <dbReference type="ChEBI" id="CHEBI:58937"/>
    </cofactor>
</comment>
<dbReference type="InterPro" id="IPR029061">
    <property type="entry name" value="THDP-binding"/>
</dbReference>
<dbReference type="Gene3D" id="3.40.50.970">
    <property type="match status" value="1"/>
</dbReference>
<dbReference type="InParanoid" id="F4RJP4"/>
<dbReference type="Proteomes" id="UP000001072">
    <property type="component" value="Unassembled WGS sequence"/>
</dbReference>
<dbReference type="OrthoDB" id="10267175at2759"/>
<evidence type="ECO:0000313" key="3">
    <source>
        <dbReference type="EMBL" id="EGG07457.1"/>
    </source>
</evidence>
<organism evidence="4">
    <name type="scientific">Melampsora larici-populina (strain 98AG31 / pathotype 3-4-7)</name>
    <name type="common">Poplar leaf rust fungus</name>
    <dbReference type="NCBI Taxonomy" id="747676"/>
    <lineage>
        <taxon>Eukaryota</taxon>
        <taxon>Fungi</taxon>
        <taxon>Dikarya</taxon>
        <taxon>Basidiomycota</taxon>
        <taxon>Pucciniomycotina</taxon>
        <taxon>Pucciniomycetes</taxon>
        <taxon>Pucciniales</taxon>
        <taxon>Melampsoraceae</taxon>
        <taxon>Melampsora</taxon>
    </lineage>
</organism>
<dbReference type="SUPFAM" id="SSF52922">
    <property type="entry name" value="TK C-terminal domain-like"/>
    <property type="match status" value="1"/>
</dbReference>
<dbReference type="STRING" id="747676.F4RJP4"/>
<evidence type="ECO:0000313" key="4">
    <source>
        <dbReference type="Proteomes" id="UP000001072"/>
    </source>
</evidence>
<dbReference type="PANTHER" id="PTHR43825:SF1">
    <property type="entry name" value="TRANSKETOLASE-LIKE PYRIMIDINE-BINDING DOMAIN-CONTAINING PROTEIN"/>
    <property type="match status" value="1"/>
</dbReference>
<dbReference type="GeneID" id="18933952"/>
<sequence length="370" mass="40380">MPAFSLVEIEAKMSFFSDFLNQVKTPSVASKQIYVSKVLIQITNFDQLDFDFQIKILNQVTLHPSQPKLTQEEKSKLLNNTSILRDSIVFFTDTGAARGVGGHAGGPFDTVREVVLLLASFASGSDSKIFDHTVSDEAGHRAQSKLPGHPQLGLTPGVKFSSVVVDWATCGLFSRVSHSPTETVFCFCSDGSQHEGSDAEAARLARAQKLNIKLLIDNNNVTISGHTSGYLKGYKVGKTLEAHALKIVRAEGEKYTGCNDVKSKVIRINFDLKGSTGFEAIHQSRPGIFIPSVIVEHGNFCAAAGFGFEKGKEKMRKLDAVISFGEIVHRALDAGDQLGIEGFDVGLVNKSTLNVIDEKPWMNMDIRNLF</sequence>